<evidence type="ECO:0000256" key="1">
    <source>
        <dbReference type="ARBA" id="ARBA00008045"/>
    </source>
</evidence>
<keyword evidence="2" id="KW-0143">Chaperone</keyword>
<organism evidence="4">
    <name type="scientific">Oikopleura dioica</name>
    <name type="common">Tunicate</name>
    <dbReference type="NCBI Taxonomy" id="34765"/>
    <lineage>
        <taxon>Eukaryota</taxon>
        <taxon>Metazoa</taxon>
        <taxon>Chordata</taxon>
        <taxon>Tunicata</taxon>
        <taxon>Appendicularia</taxon>
        <taxon>Copelata</taxon>
        <taxon>Oikopleuridae</taxon>
        <taxon>Oikopleura</taxon>
    </lineage>
</organism>
<dbReference type="InterPro" id="IPR016661">
    <property type="entry name" value="PFDN4"/>
</dbReference>
<dbReference type="EMBL" id="FN654012">
    <property type="protein sequence ID" value="CBY16256.1"/>
    <property type="molecule type" value="Genomic_DNA"/>
</dbReference>
<reference evidence="4" key="1">
    <citation type="journal article" date="2010" name="Science">
        <title>Plasticity of animal genome architecture unmasked by rapid evolution of a pelagic tunicate.</title>
        <authorList>
            <person name="Denoeud F."/>
            <person name="Henriet S."/>
            <person name="Mungpakdee S."/>
            <person name="Aury J.M."/>
            <person name="Da Silva C."/>
            <person name="Brinkmann H."/>
            <person name="Mikhaleva J."/>
            <person name="Olsen L.C."/>
            <person name="Jubin C."/>
            <person name="Canestro C."/>
            <person name="Bouquet J.M."/>
            <person name="Danks G."/>
            <person name="Poulain J."/>
            <person name="Campsteijn C."/>
            <person name="Adamski M."/>
            <person name="Cross I."/>
            <person name="Yadetie F."/>
            <person name="Muffato M."/>
            <person name="Louis A."/>
            <person name="Butcher S."/>
            <person name="Tsagkogeorga G."/>
            <person name="Konrad A."/>
            <person name="Singh S."/>
            <person name="Jensen M.F."/>
            <person name="Cong E.H."/>
            <person name="Eikeseth-Otteraa H."/>
            <person name="Noel B."/>
            <person name="Anthouard V."/>
            <person name="Porcel B.M."/>
            <person name="Kachouri-Lafond R."/>
            <person name="Nishino A."/>
            <person name="Ugolini M."/>
            <person name="Chourrout P."/>
            <person name="Nishida H."/>
            <person name="Aasland R."/>
            <person name="Huzurbazar S."/>
            <person name="Westhof E."/>
            <person name="Delsuc F."/>
            <person name="Lehrach H."/>
            <person name="Reinhardt R."/>
            <person name="Weissenbach J."/>
            <person name="Roy S.W."/>
            <person name="Artiguenave F."/>
            <person name="Postlethwait J.H."/>
            <person name="Manak J.R."/>
            <person name="Thompson E.M."/>
            <person name="Jaillon O."/>
            <person name="Du Pasquier L."/>
            <person name="Boudinot P."/>
            <person name="Liberles D.A."/>
            <person name="Volff J.N."/>
            <person name="Philippe H."/>
            <person name="Lenhard B."/>
            <person name="Roest Crollius H."/>
            <person name="Wincker P."/>
            <person name="Chourrout D."/>
        </authorList>
    </citation>
    <scope>NUCLEOTIDE SEQUENCE [LARGE SCALE GENOMIC DNA]</scope>
</reference>
<dbReference type="Proteomes" id="UP000001307">
    <property type="component" value="Unassembled WGS sequence"/>
</dbReference>
<keyword evidence="3" id="KW-0175">Coiled coil</keyword>
<evidence type="ECO:0000256" key="3">
    <source>
        <dbReference type="SAM" id="Coils"/>
    </source>
</evidence>
<evidence type="ECO:0000256" key="2">
    <source>
        <dbReference type="ARBA" id="ARBA00023186"/>
    </source>
</evidence>
<keyword evidence="5" id="KW-1185">Reference proteome</keyword>
<dbReference type="SUPFAM" id="SSF46579">
    <property type="entry name" value="Prefoldin"/>
    <property type="match status" value="1"/>
</dbReference>
<dbReference type="Gene3D" id="1.10.287.370">
    <property type="match status" value="1"/>
</dbReference>
<evidence type="ECO:0008006" key="6">
    <source>
        <dbReference type="Google" id="ProtNLM"/>
    </source>
</evidence>
<dbReference type="GO" id="GO:0016272">
    <property type="term" value="C:prefoldin complex"/>
    <property type="evidence" value="ECO:0007669"/>
    <property type="project" value="InterPro"/>
</dbReference>
<accession>E4Y332</accession>
<dbReference type="PANTHER" id="PTHR21100:SF9">
    <property type="entry name" value="PREFOLDIN SUBUNIT 4"/>
    <property type="match status" value="1"/>
</dbReference>
<dbReference type="FunCoup" id="E4Y332">
    <property type="interactions" value="787"/>
</dbReference>
<sequence>MTEKPENPNFLQLKIMTRKSFSGMFNFLFCSWVPLSKTPPSYIMLKWISSHNFRSSKNMPMPTDNIEVLREDQEKINKFSRLNGQLSEVEQMIESRTKIVKDIADANEIVEELQITDDEAPVHFKIGECFFLQSCENMGDLIVSEQENLKAELKKYELQKKSIVDDMNGLKKQLYAKFGDQIHLERE</sequence>
<proteinExistence type="inferred from homology"/>
<dbReference type="CDD" id="cd23165">
    <property type="entry name" value="Prefoldin_4"/>
    <property type="match status" value="1"/>
</dbReference>
<dbReference type="InParanoid" id="E4Y332"/>
<name>E4Y332_OIKDI</name>
<dbReference type="GO" id="GO:0006457">
    <property type="term" value="P:protein folding"/>
    <property type="evidence" value="ECO:0007669"/>
    <property type="project" value="InterPro"/>
</dbReference>
<dbReference type="InterPro" id="IPR002777">
    <property type="entry name" value="PFD_beta-like"/>
</dbReference>
<dbReference type="GO" id="GO:0005737">
    <property type="term" value="C:cytoplasm"/>
    <property type="evidence" value="ECO:0007669"/>
    <property type="project" value="TreeGrafter"/>
</dbReference>
<dbReference type="PANTHER" id="PTHR21100">
    <property type="entry name" value="PREFOLDIN SUBUNIT 4"/>
    <property type="match status" value="1"/>
</dbReference>
<evidence type="ECO:0000313" key="5">
    <source>
        <dbReference type="Proteomes" id="UP000001307"/>
    </source>
</evidence>
<gene>
    <name evidence="4" type="ORF">GSOID_T00016601001</name>
</gene>
<evidence type="ECO:0000313" key="4">
    <source>
        <dbReference type="EMBL" id="CBY16256.1"/>
    </source>
</evidence>
<comment type="similarity">
    <text evidence="1">Belongs to the prefoldin subunit beta family.</text>
</comment>
<dbReference type="GO" id="GO:0051082">
    <property type="term" value="F:unfolded protein binding"/>
    <property type="evidence" value="ECO:0007669"/>
    <property type="project" value="InterPro"/>
</dbReference>
<dbReference type="AlphaFoldDB" id="E4Y332"/>
<dbReference type="OrthoDB" id="10250441at2759"/>
<protein>
    <recommendedName>
        <fullName evidence="6">Prefoldin subunit 4</fullName>
    </recommendedName>
</protein>
<dbReference type="Pfam" id="PF01920">
    <property type="entry name" value="Prefoldin_2"/>
    <property type="match status" value="1"/>
</dbReference>
<feature type="coiled-coil region" evidence="3">
    <location>
        <begin position="146"/>
        <end position="173"/>
    </location>
</feature>
<dbReference type="InterPro" id="IPR009053">
    <property type="entry name" value="Prefoldin"/>
</dbReference>